<evidence type="ECO:0000256" key="7">
    <source>
        <dbReference type="ARBA" id="ARBA00023136"/>
    </source>
</evidence>
<evidence type="ECO:0000256" key="4">
    <source>
        <dbReference type="ARBA" id="ARBA00022692"/>
    </source>
</evidence>
<evidence type="ECO:0000256" key="5">
    <source>
        <dbReference type="ARBA" id="ARBA00022824"/>
    </source>
</evidence>
<keyword evidence="4 10" id="KW-0812">Transmembrane</keyword>
<keyword evidence="5" id="KW-0256">Endoplasmic reticulum</keyword>
<keyword evidence="6 10" id="KW-1133">Transmembrane helix</keyword>
<dbReference type="GO" id="GO:0008610">
    <property type="term" value="P:lipid biosynthetic process"/>
    <property type="evidence" value="ECO:0007669"/>
    <property type="project" value="InterPro"/>
</dbReference>
<dbReference type="EnsemblPlants" id="Ma01_t13710.1">
    <property type="protein sequence ID" value="Ma01_p13710.1"/>
    <property type="gene ID" value="Ma01_g13710"/>
</dbReference>
<name>A0A804HTS3_MUSAM</name>
<evidence type="ECO:0000313" key="14">
    <source>
        <dbReference type="EnsemblPlants" id="Ma01_p13710.1"/>
    </source>
</evidence>
<protein>
    <recommendedName>
        <fullName evidence="3">aldehyde oxygenase (deformylating)</fullName>
        <ecNumber evidence="3">4.1.99.5</ecNumber>
    </recommendedName>
</protein>
<reference evidence="14" key="2">
    <citation type="submission" date="2021-05" db="UniProtKB">
        <authorList>
            <consortium name="EnsemblPlants"/>
        </authorList>
    </citation>
    <scope>IDENTIFICATION</scope>
    <source>
        <strain evidence="14">subsp. malaccensis</strain>
    </source>
</reference>
<dbReference type="InterPro" id="IPR050307">
    <property type="entry name" value="Sterol_Desaturase_Related"/>
</dbReference>
<comment type="subcellular location">
    <subcellularLocation>
        <location evidence="1">Endoplasmic reticulum membrane</location>
        <topology evidence="1">Multi-pass membrane protein</topology>
    </subcellularLocation>
</comment>
<dbReference type="PANTHER" id="PTHR11863">
    <property type="entry name" value="STEROL DESATURASE"/>
    <property type="match status" value="1"/>
</dbReference>
<reference evidence="13" key="1">
    <citation type="submission" date="2021-03" db="EMBL/GenBank/DDBJ databases">
        <authorList>
            <consortium name="Genoscope - CEA"/>
            <person name="William W."/>
        </authorList>
    </citation>
    <scope>NUCLEOTIDE SEQUENCE</scope>
    <source>
        <strain evidence="13">Doubled-haploid Pahang</strain>
    </source>
</reference>
<comment type="catalytic activity">
    <reaction evidence="9">
        <text>a long-chain fatty aldehyde + 2 NADPH + O2 + H(+) = a long-chain alkane + formate + 2 NADP(+) + H2O</text>
        <dbReference type="Rhea" id="RHEA:21440"/>
        <dbReference type="ChEBI" id="CHEBI:15377"/>
        <dbReference type="ChEBI" id="CHEBI:15378"/>
        <dbReference type="ChEBI" id="CHEBI:15379"/>
        <dbReference type="ChEBI" id="CHEBI:15740"/>
        <dbReference type="ChEBI" id="CHEBI:17176"/>
        <dbReference type="ChEBI" id="CHEBI:57783"/>
        <dbReference type="ChEBI" id="CHEBI:58349"/>
        <dbReference type="ChEBI" id="CHEBI:83563"/>
        <dbReference type="EC" id="4.1.99.5"/>
    </reaction>
</comment>
<evidence type="ECO:0000256" key="2">
    <source>
        <dbReference type="ARBA" id="ARBA00009324"/>
    </source>
</evidence>
<dbReference type="InterPro" id="IPR006694">
    <property type="entry name" value="Fatty_acid_hydroxylase"/>
</dbReference>
<evidence type="ECO:0000313" key="15">
    <source>
        <dbReference type="Proteomes" id="UP000012960"/>
    </source>
</evidence>
<feature type="transmembrane region" description="Helical" evidence="10">
    <location>
        <begin position="45"/>
        <end position="67"/>
    </location>
</feature>
<evidence type="ECO:0000259" key="12">
    <source>
        <dbReference type="Pfam" id="PF12076"/>
    </source>
</evidence>
<feature type="transmembrane region" description="Helical" evidence="10">
    <location>
        <begin position="182"/>
        <end position="210"/>
    </location>
</feature>
<dbReference type="Gramene" id="Ma01_t13710.1">
    <property type="protein sequence ID" value="Ma01_p13710.1"/>
    <property type="gene ID" value="Ma01_g13710"/>
</dbReference>
<sequence>MASQPGPLTQWPWQRLGNMKYVLLAPLLAHSVHKFMTVKPEDRDMFNFLIIPSLLMRLLHAQLWITLSRMKTANSKHSIVDKSLDFEQVDRERNWDDQIIFTAILAYVVNKVIPGASHLPWWNTRGAILISLLHIGPVEFLYYWFHRALHHHYLYSRYHSHHHASVVTEPITSVIHPFAEELVYFLLFAIPPIITVLTGSGSIITSYGYLNYIDFMNYMGHCNFEMVPKWLLDSFPPLKYLMYTPSFHSLHHTRFRTNYSLFMPIYDYIYGTVDESSDELHERSLRKKEEMVDVVHLTHLTTLQSMYHSRIGLSSLASKPYKHQWYLWIVWPFTHALVQLAWHIGTTFTVERNKLEKLRMETWMVPRYSFQYATFAGKEKINGLIEEAILEADKRGAKVLSLGLLNQADELNGCGLLYVKRNPKLKVRIVDGTSLAVAVVLHSIPKGTQSVLLLVGNVSKMALSLCLALCQIDIQVEMVQRDKFNLLKQRLPTQLQKYLVFSGKYRSKTWLLGNGVSDQEQRNASEGIHFIPYSQFPPRVVREDCIYHCTPAMLVPKAYQNLHACENWLPRRVMSAWRVAGIVHALEQWNKNECGETVSNIETMWRAALRHGFLPYDGVL</sequence>
<feature type="domain" description="Very-long-chain aldehyde decarbonylase CER1-like C-terminal" evidence="12">
    <location>
        <begin position="453"/>
        <end position="615"/>
    </location>
</feature>
<evidence type="ECO:0000313" key="13">
    <source>
        <dbReference type="EMBL" id="CAG1859448.1"/>
    </source>
</evidence>
<feature type="domain" description="Fatty acid hydroxylase" evidence="11">
    <location>
        <begin position="133"/>
        <end position="272"/>
    </location>
</feature>
<keyword evidence="15" id="KW-1185">Reference proteome</keyword>
<dbReference type="AlphaFoldDB" id="A0A804HTS3"/>
<dbReference type="EC" id="4.1.99.5" evidence="3"/>
<dbReference type="InParanoid" id="A0A804HTS3"/>
<dbReference type="Pfam" id="PF12076">
    <property type="entry name" value="CER1-like_C"/>
    <property type="match status" value="1"/>
</dbReference>
<comment type="similarity">
    <text evidence="2">Belongs to the sterol desaturase family.</text>
</comment>
<evidence type="ECO:0000256" key="3">
    <source>
        <dbReference type="ARBA" id="ARBA00013146"/>
    </source>
</evidence>
<accession>A0A804HTS3</accession>
<dbReference type="GO" id="GO:0071771">
    <property type="term" value="F:aldehyde oxygenase (deformylating) activity"/>
    <property type="evidence" value="ECO:0007669"/>
    <property type="project" value="UniProtKB-EC"/>
</dbReference>
<evidence type="ECO:0000256" key="10">
    <source>
        <dbReference type="SAM" id="Phobius"/>
    </source>
</evidence>
<dbReference type="OMA" id="VCENWLP"/>
<feature type="transmembrane region" description="Helical" evidence="10">
    <location>
        <begin position="127"/>
        <end position="145"/>
    </location>
</feature>
<evidence type="ECO:0000256" key="8">
    <source>
        <dbReference type="ARBA" id="ARBA00023239"/>
    </source>
</evidence>
<dbReference type="GO" id="GO:0005506">
    <property type="term" value="F:iron ion binding"/>
    <property type="evidence" value="ECO:0007669"/>
    <property type="project" value="InterPro"/>
</dbReference>
<keyword evidence="7 10" id="KW-0472">Membrane</keyword>
<gene>
    <name evidence="13" type="ORF">GSMUA_297430.1</name>
</gene>
<dbReference type="Pfam" id="PF04116">
    <property type="entry name" value="FA_hydroxylase"/>
    <property type="match status" value="1"/>
</dbReference>
<evidence type="ECO:0000259" key="11">
    <source>
        <dbReference type="Pfam" id="PF04116"/>
    </source>
</evidence>
<evidence type="ECO:0000256" key="9">
    <source>
        <dbReference type="ARBA" id="ARBA00047909"/>
    </source>
</evidence>
<dbReference type="InterPro" id="IPR021940">
    <property type="entry name" value="CER1-like_C"/>
</dbReference>
<keyword evidence="8" id="KW-0456">Lyase</keyword>
<dbReference type="Proteomes" id="UP000012960">
    <property type="component" value="Unplaced"/>
</dbReference>
<organism evidence="14 15">
    <name type="scientific">Musa acuminata subsp. malaccensis</name>
    <name type="common">Wild banana</name>
    <name type="synonym">Musa malaccensis</name>
    <dbReference type="NCBI Taxonomy" id="214687"/>
    <lineage>
        <taxon>Eukaryota</taxon>
        <taxon>Viridiplantae</taxon>
        <taxon>Streptophyta</taxon>
        <taxon>Embryophyta</taxon>
        <taxon>Tracheophyta</taxon>
        <taxon>Spermatophyta</taxon>
        <taxon>Magnoliopsida</taxon>
        <taxon>Liliopsida</taxon>
        <taxon>Zingiberales</taxon>
        <taxon>Musaceae</taxon>
        <taxon>Musa</taxon>
    </lineage>
</organism>
<dbReference type="EMBL" id="HG996466">
    <property type="protein sequence ID" value="CAG1859448.1"/>
    <property type="molecule type" value="Genomic_DNA"/>
</dbReference>
<evidence type="ECO:0000256" key="6">
    <source>
        <dbReference type="ARBA" id="ARBA00022989"/>
    </source>
</evidence>
<dbReference type="GO" id="GO:0016491">
    <property type="term" value="F:oxidoreductase activity"/>
    <property type="evidence" value="ECO:0007669"/>
    <property type="project" value="InterPro"/>
</dbReference>
<dbReference type="GO" id="GO:0005789">
    <property type="term" value="C:endoplasmic reticulum membrane"/>
    <property type="evidence" value="ECO:0007669"/>
    <property type="project" value="UniProtKB-SubCell"/>
</dbReference>
<proteinExistence type="inferred from homology"/>
<evidence type="ECO:0000256" key="1">
    <source>
        <dbReference type="ARBA" id="ARBA00004477"/>
    </source>
</evidence>